<evidence type="ECO:0000313" key="2">
    <source>
        <dbReference type="Proteomes" id="UP000595332"/>
    </source>
</evidence>
<dbReference type="RefSeq" id="WP_201350363.1">
    <property type="nucleotide sequence ID" value="NZ_AP014546.1"/>
</dbReference>
<evidence type="ECO:0008006" key="3">
    <source>
        <dbReference type="Google" id="ProtNLM"/>
    </source>
</evidence>
<proteinExistence type="predicted"/>
<sequence length="163" mass="18108">MKVYFSHGKESGPWGSKIKRLASCAEKHGCAVESVDYSDIVDPDLRVNRLLNVLKDEKDDFLLVGSSMGGYVSVVAAEQVDTKGVFLLAPALFVPGYKKQSYESKAYIEIVHGWSDEVIAPENSIKFAKDIHCSLHLIAGDHRLNSSIEVVEKFFVQFLVSRT</sequence>
<dbReference type="Pfam" id="PF05728">
    <property type="entry name" value="UPF0227"/>
    <property type="match status" value="1"/>
</dbReference>
<dbReference type="SUPFAM" id="SSF53474">
    <property type="entry name" value="alpha/beta-Hydrolases"/>
    <property type="match status" value="1"/>
</dbReference>
<dbReference type="KEGG" id="njp:NEJAP_1819"/>
<organism evidence="1 2">
    <name type="scientific">Neptunomonas japonica JAMM 1380</name>
    <dbReference type="NCBI Taxonomy" id="1441457"/>
    <lineage>
        <taxon>Bacteria</taxon>
        <taxon>Pseudomonadati</taxon>
        <taxon>Pseudomonadota</taxon>
        <taxon>Gammaproteobacteria</taxon>
        <taxon>Oceanospirillales</taxon>
        <taxon>Oceanospirillaceae</taxon>
        <taxon>Neptunomonas</taxon>
    </lineage>
</organism>
<protein>
    <recommendedName>
        <fullName evidence="3">Alpha/beta hydrolase</fullName>
    </recommendedName>
</protein>
<accession>A0A7R6PC43</accession>
<dbReference type="InterPro" id="IPR008886">
    <property type="entry name" value="UPF0227/Esterase_YqiA"/>
</dbReference>
<evidence type="ECO:0000313" key="1">
    <source>
        <dbReference type="EMBL" id="BBB29769.1"/>
    </source>
</evidence>
<dbReference type="Gene3D" id="3.40.50.1820">
    <property type="entry name" value="alpha/beta hydrolase"/>
    <property type="match status" value="1"/>
</dbReference>
<name>A0A7R6PC43_9GAMM</name>
<keyword evidence="2" id="KW-1185">Reference proteome</keyword>
<dbReference type="EMBL" id="AP014546">
    <property type="protein sequence ID" value="BBB29769.1"/>
    <property type="molecule type" value="Genomic_DNA"/>
</dbReference>
<dbReference type="Proteomes" id="UP000595332">
    <property type="component" value="Chromosome"/>
</dbReference>
<dbReference type="AlphaFoldDB" id="A0A7R6PC43"/>
<reference evidence="1 2" key="1">
    <citation type="journal article" date="2008" name="Int. J. Syst. Evol. Microbiol.">
        <title>Neptunomonas japonica sp. nov., an Osedax japonicus symbiont-like bacterium isolated from sediment adjacent to sperm whale carcasses off Kagoshima, Japan.</title>
        <authorList>
            <person name="Miyazaki M."/>
            <person name="Nogi Y."/>
            <person name="Fujiwara Y."/>
            <person name="Kawato M."/>
            <person name="Kubokawa K."/>
            <person name="Horikoshi K."/>
        </authorList>
    </citation>
    <scope>NUCLEOTIDE SEQUENCE [LARGE SCALE GENOMIC DNA]</scope>
    <source>
        <strain evidence="1 2">JAMM 1380</strain>
    </source>
</reference>
<dbReference type="InterPro" id="IPR029058">
    <property type="entry name" value="AB_hydrolase_fold"/>
</dbReference>
<gene>
    <name evidence="1" type="ORF">NEJAP_1819</name>
</gene>